<protein>
    <recommendedName>
        <fullName evidence="4">Helix-turn-helix domain-containing protein</fullName>
    </recommendedName>
</protein>
<reference evidence="2 3" key="1">
    <citation type="submission" date="2020-04" db="EMBL/GenBank/DDBJ databases">
        <authorList>
            <person name="De Canck E."/>
        </authorList>
    </citation>
    <scope>NUCLEOTIDE SEQUENCE [LARGE SCALE GENOMIC DNA]</scope>
    <source>
        <strain evidence="2 3">LMG 3328</strain>
    </source>
</reference>
<evidence type="ECO:0000256" key="1">
    <source>
        <dbReference type="SAM" id="MobiDB-lite"/>
    </source>
</evidence>
<dbReference type="AlphaFoldDB" id="A0A6S7EBD6"/>
<feature type="region of interest" description="Disordered" evidence="1">
    <location>
        <begin position="92"/>
        <end position="145"/>
    </location>
</feature>
<name>A0A6S7EBD6_9BURK</name>
<evidence type="ECO:0000313" key="3">
    <source>
        <dbReference type="Proteomes" id="UP000494122"/>
    </source>
</evidence>
<evidence type="ECO:0008006" key="4">
    <source>
        <dbReference type="Google" id="ProtNLM"/>
    </source>
</evidence>
<evidence type="ECO:0000313" key="2">
    <source>
        <dbReference type="EMBL" id="CAB3904537.1"/>
    </source>
</evidence>
<organism evidence="2 3">
    <name type="scientific">Achromobacter ruhlandii</name>
    <dbReference type="NCBI Taxonomy" id="72557"/>
    <lineage>
        <taxon>Bacteria</taxon>
        <taxon>Pseudomonadati</taxon>
        <taxon>Pseudomonadota</taxon>
        <taxon>Betaproteobacteria</taxon>
        <taxon>Burkholderiales</taxon>
        <taxon>Alcaligenaceae</taxon>
        <taxon>Achromobacter</taxon>
    </lineage>
</organism>
<dbReference type="Pfam" id="PF13730">
    <property type="entry name" value="HTH_36"/>
    <property type="match status" value="1"/>
</dbReference>
<gene>
    <name evidence="2" type="ORF">LMG3328_04471</name>
</gene>
<sequence>MSAQAVAWALAQPVCHSPAKFILVVLAHYAHGKQAPWSAFASTTLIAQQTGQDRKTVLANLRRLIDAGFLVDSGERAGATKSVVVFRLCEPASSTNSGTASDQQSGTENGTASEAQAVPDLGQLSGTEIGTPCDDFEGSSPKTGTAYPEAVPNLGHLGKPEAVPVFPTEIKHKKEVIPIFVGNTSKSRNTVSTTKRGSRLPADWVLPRSWGKAALDLRPDLSAEQVRVLADEFRDYWTAVPGAKGCKLDWLATWRNRVRTARAPVVPNVAGPRTETGKDWGEWWKSDAATDRVGRELGMFARGGETYASYRDRIFAELRSRRDEQERGA</sequence>
<dbReference type="RefSeq" id="WP_157810484.1">
    <property type="nucleotide sequence ID" value="NZ_CADILE010000014.1"/>
</dbReference>
<proteinExistence type="predicted"/>
<feature type="compositionally biased region" description="Polar residues" evidence="1">
    <location>
        <begin position="92"/>
        <end position="114"/>
    </location>
</feature>
<accession>A0A6S7EBD6</accession>
<dbReference type="EMBL" id="CADILE010000014">
    <property type="protein sequence ID" value="CAB3904537.1"/>
    <property type="molecule type" value="Genomic_DNA"/>
</dbReference>
<dbReference type="Proteomes" id="UP000494122">
    <property type="component" value="Unassembled WGS sequence"/>
</dbReference>